<evidence type="ECO:0000313" key="2">
    <source>
        <dbReference type="EMBL" id="MEN2743352.1"/>
    </source>
</evidence>
<dbReference type="RefSeq" id="WP_345882845.1">
    <property type="nucleotide sequence ID" value="NZ_JBDFRB010000001.1"/>
</dbReference>
<dbReference type="EMBL" id="JBDFRB010000001">
    <property type="protein sequence ID" value="MEN2743352.1"/>
    <property type="molecule type" value="Genomic_DNA"/>
</dbReference>
<name>A0ABU9WW09_9MICC</name>
<evidence type="ECO:0000259" key="1">
    <source>
        <dbReference type="Pfam" id="PF08808"/>
    </source>
</evidence>
<protein>
    <submittedName>
        <fullName evidence="2">RES family NAD+ phosphorylase</fullName>
    </submittedName>
</protein>
<evidence type="ECO:0000313" key="3">
    <source>
        <dbReference type="Proteomes" id="UP001422074"/>
    </source>
</evidence>
<reference evidence="2 3" key="1">
    <citation type="submission" date="2024-05" db="EMBL/GenBank/DDBJ databases">
        <title>Sinomonas sp. nov., isolated from a waste landfill.</title>
        <authorList>
            <person name="Zhao Y."/>
        </authorList>
    </citation>
    <scope>NUCLEOTIDE SEQUENCE [LARGE SCALE GENOMIC DNA]</scope>
    <source>
        <strain evidence="2 3">CCTCC AB2014300</strain>
    </source>
</reference>
<comment type="caution">
    <text evidence="2">The sequence shown here is derived from an EMBL/GenBank/DDBJ whole genome shotgun (WGS) entry which is preliminary data.</text>
</comment>
<keyword evidence="3" id="KW-1185">Reference proteome</keyword>
<feature type="domain" description="RES" evidence="1">
    <location>
        <begin position="16"/>
        <end position="167"/>
    </location>
</feature>
<proteinExistence type="predicted"/>
<sequence>MASWGRQPGQQWQWCRIWHPSGWAASGSAHRGFGPIGRMDHHVPAPDGQPRQCPEGRTVLYAAESLATALGEVFGEAGEVAACPRYRVCALEPEAPLPVLDLRSEGAAMRIGALPSLATGPYPRSLTQEWARAVYEDQPAEGVTVRGILYNAAYSNGGALALWDTDGEVTVPHIGGMHQDFALQDPQMWRRVLVEADRIGMPAAMADPAACPRCRQG</sequence>
<dbReference type="Pfam" id="PF08808">
    <property type="entry name" value="RES"/>
    <property type="match status" value="1"/>
</dbReference>
<gene>
    <name evidence="2" type="ORF">ABCQ75_02210</name>
</gene>
<dbReference type="InterPro" id="IPR014914">
    <property type="entry name" value="RES_dom"/>
</dbReference>
<dbReference type="Proteomes" id="UP001422074">
    <property type="component" value="Unassembled WGS sequence"/>
</dbReference>
<accession>A0ABU9WW09</accession>
<organism evidence="2 3">
    <name type="scientific">Sinomonas halotolerans</name>
    <dbReference type="NCBI Taxonomy" id="1644133"/>
    <lineage>
        <taxon>Bacteria</taxon>
        <taxon>Bacillati</taxon>
        <taxon>Actinomycetota</taxon>
        <taxon>Actinomycetes</taxon>
        <taxon>Micrococcales</taxon>
        <taxon>Micrococcaceae</taxon>
        <taxon>Sinomonas</taxon>
    </lineage>
</organism>